<dbReference type="GO" id="GO:0016020">
    <property type="term" value="C:membrane"/>
    <property type="evidence" value="ECO:0007669"/>
    <property type="project" value="UniProtKB-SubCell"/>
</dbReference>
<comment type="caution">
    <text evidence="13">The sequence shown here is derived from an EMBL/GenBank/DDBJ whole genome shotgun (WGS) entry which is preliminary data.</text>
</comment>
<keyword evidence="3" id="KW-0812">Transmembrane</keyword>
<comment type="similarity">
    <text evidence="2">Belongs to the nectin family.</text>
</comment>
<evidence type="ECO:0000313" key="14">
    <source>
        <dbReference type="Proteomes" id="UP000287033"/>
    </source>
</evidence>
<comment type="subcellular location">
    <subcellularLocation>
        <location evidence="1">Membrane</location>
        <topology evidence="1">Single-pass membrane protein</topology>
    </subcellularLocation>
</comment>
<keyword evidence="4 11" id="KW-0732">Signal</keyword>
<dbReference type="GO" id="GO:0005912">
    <property type="term" value="C:adherens junction"/>
    <property type="evidence" value="ECO:0007669"/>
    <property type="project" value="TreeGrafter"/>
</dbReference>
<dbReference type="EMBL" id="BEZZ01003957">
    <property type="protein sequence ID" value="GCC16952.1"/>
    <property type="molecule type" value="Genomic_DNA"/>
</dbReference>
<dbReference type="AlphaFoldDB" id="A0A401RFM2"/>
<feature type="domain" description="Ig-like" evidence="12">
    <location>
        <begin position="68"/>
        <end position="176"/>
    </location>
</feature>
<dbReference type="GO" id="GO:0007157">
    <property type="term" value="P:heterophilic cell-cell adhesion via plasma membrane cell adhesion molecules"/>
    <property type="evidence" value="ECO:0007669"/>
    <property type="project" value="TreeGrafter"/>
</dbReference>
<dbReference type="InterPro" id="IPR007110">
    <property type="entry name" value="Ig-like_dom"/>
</dbReference>
<evidence type="ECO:0000256" key="5">
    <source>
        <dbReference type="ARBA" id="ARBA00022737"/>
    </source>
</evidence>
<dbReference type="PANTHER" id="PTHR23277:SF109">
    <property type="entry name" value="POLIOVIRUS RECEPTOR"/>
    <property type="match status" value="1"/>
</dbReference>
<dbReference type="GO" id="GO:0007156">
    <property type="term" value="P:homophilic cell adhesion via plasma membrane adhesion molecules"/>
    <property type="evidence" value="ECO:0007669"/>
    <property type="project" value="TreeGrafter"/>
</dbReference>
<reference evidence="13 14" key="1">
    <citation type="journal article" date="2018" name="Nat. Ecol. Evol.">
        <title>Shark genomes provide insights into elasmobranch evolution and the origin of vertebrates.</title>
        <authorList>
            <person name="Hara Y"/>
            <person name="Yamaguchi K"/>
            <person name="Onimaru K"/>
            <person name="Kadota M"/>
            <person name="Koyanagi M"/>
            <person name="Keeley SD"/>
            <person name="Tatsumi K"/>
            <person name="Tanaka K"/>
            <person name="Motone F"/>
            <person name="Kageyama Y"/>
            <person name="Nozu R"/>
            <person name="Adachi N"/>
            <person name="Nishimura O"/>
            <person name="Nakagawa R"/>
            <person name="Tanegashima C"/>
            <person name="Kiyatake I"/>
            <person name="Matsumoto R"/>
            <person name="Murakumo K"/>
            <person name="Nishida K"/>
            <person name="Terakita A"/>
            <person name="Kuratani S"/>
            <person name="Sato K"/>
            <person name="Hyodo S Kuraku.S."/>
        </authorList>
    </citation>
    <scope>NUCLEOTIDE SEQUENCE [LARGE SCALE GENOMIC DNA]</scope>
</reference>
<evidence type="ECO:0000256" key="2">
    <source>
        <dbReference type="ARBA" id="ARBA00007810"/>
    </source>
</evidence>
<evidence type="ECO:0000256" key="8">
    <source>
        <dbReference type="ARBA" id="ARBA00023136"/>
    </source>
</evidence>
<evidence type="ECO:0000256" key="4">
    <source>
        <dbReference type="ARBA" id="ARBA00022729"/>
    </source>
</evidence>
<gene>
    <name evidence="13" type="ORF">chiPu_0021461</name>
</gene>
<dbReference type="Proteomes" id="UP000287033">
    <property type="component" value="Unassembled WGS sequence"/>
</dbReference>
<evidence type="ECO:0000256" key="9">
    <source>
        <dbReference type="ARBA" id="ARBA00023157"/>
    </source>
</evidence>
<dbReference type="SUPFAM" id="SSF48726">
    <property type="entry name" value="Immunoglobulin"/>
    <property type="match status" value="2"/>
</dbReference>
<keyword evidence="7" id="KW-1133">Transmembrane helix</keyword>
<dbReference type="InterPro" id="IPR003599">
    <property type="entry name" value="Ig_sub"/>
</dbReference>
<keyword evidence="6" id="KW-0130">Cell adhesion</keyword>
<dbReference type="OrthoDB" id="6413693at2759"/>
<dbReference type="SMART" id="SM00406">
    <property type="entry name" value="IGv"/>
    <property type="match status" value="1"/>
</dbReference>
<evidence type="ECO:0000256" key="6">
    <source>
        <dbReference type="ARBA" id="ARBA00022889"/>
    </source>
</evidence>
<protein>
    <recommendedName>
        <fullName evidence="12">Ig-like domain-containing protein</fullName>
    </recommendedName>
</protein>
<evidence type="ECO:0000256" key="3">
    <source>
        <dbReference type="ARBA" id="ARBA00022692"/>
    </source>
</evidence>
<keyword evidence="5" id="KW-0677">Repeat</keyword>
<dbReference type="InterPro" id="IPR013783">
    <property type="entry name" value="Ig-like_fold"/>
</dbReference>
<dbReference type="OMA" id="IHESAPQ"/>
<dbReference type="InterPro" id="IPR013162">
    <property type="entry name" value="CD80_C2-set"/>
</dbReference>
<sequence>MGHCAQLAISAIVSVVLSHPPRPPLRDPECSQSMWHILLGSRLHYATADVSNLTETLVEMLLPGRLVPTCVIGEKVFLTALVGTEVLIPCQLTDSGRLTQLSWIKDHQEKPIVAYNPRLGFKVLNENYSGRIELRNQSLLDGSIRIKALELQDEGNYTCDFTIFPQGKLRKAVHLTILAVPTNIATSVPVKAGLSEVPVAQCIAAFGNPAADITWKSSLRGNHTTIQTANSDGTVNVSSLYKMKPRRSDNGQTVECLITHSATDSSNTYRLQLEIH</sequence>
<dbReference type="Pfam" id="PF07686">
    <property type="entry name" value="V-set"/>
    <property type="match status" value="1"/>
</dbReference>
<name>A0A401RFM2_CHIPU</name>
<evidence type="ECO:0000256" key="1">
    <source>
        <dbReference type="ARBA" id="ARBA00004167"/>
    </source>
</evidence>
<evidence type="ECO:0000259" key="12">
    <source>
        <dbReference type="PROSITE" id="PS50835"/>
    </source>
</evidence>
<evidence type="ECO:0000256" key="11">
    <source>
        <dbReference type="SAM" id="SignalP"/>
    </source>
</evidence>
<keyword evidence="9" id="KW-1015">Disulfide bond</keyword>
<dbReference type="PANTHER" id="PTHR23277">
    <property type="entry name" value="NECTIN-RELATED"/>
    <property type="match status" value="1"/>
</dbReference>
<dbReference type="PROSITE" id="PS50835">
    <property type="entry name" value="IG_LIKE"/>
    <property type="match status" value="2"/>
</dbReference>
<dbReference type="STRING" id="137246.A0A401RFM2"/>
<dbReference type="InterPro" id="IPR036179">
    <property type="entry name" value="Ig-like_dom_sf"/>
</dbReference>
<feature type="signal peptide" evidence="11">
    <location>
        <begin position="1"/>
        <end position="18"/>
    </location>
</feature>
<evidence type="ECO:0000256" key="10">
    <source>
        <dbReference type="ARBA" id="ARBA00023180"/>
    </source>
</evidence>
<keyword evidence="14" id="KW-1185">Reference proteome</keyword>
<keyword evidence="8" id="KW-0472">Membrane</keyword>
<evidence type="ECO:0000313" key="13">
    <source>
        <dbReference type="EMBL" id="GCC16952.1"/>
    </source>
</evidence>
<feature type="non-terminal residue" evidence="13">
    <location>
        <position position="276"/>
    </location>
</feature>
<evidence type="ECO:0000256" key="7">
    <source>
        <dbReference type="ARBA" id="ARBA00022989"/>
    </source>
</evidence>
<feature type="domain" description="Ig-like" evidence="12">
    <location>
        <begin position="181"/>
        <end position="272"/>
    </location>
</feature>
<dbReference type="InterPro" id="IPR013106">
    <property type="entry name" value="Ig_V-set"/>
</dbReference>
<dbReference type="Pfam" id="PF08205">
    <property type="entry name" value="C2-set_2"/>
    <property type="match status" value="1"/>
</dbReference>
<dbReference type="Gene3D" id="2.60.40.10">
    <property type="entry name" value="Immunoglobulins"/>
    <property type="match status" value="2"/>
</dbReference>
<dbReference type="InterPro" id="IPR051427">
    <property type="entry name" value="Nectin/Nectin-like"/>
</dbReference>
<feature type="chain" id="PRO_5019005984" description="Ig-like domain-containing protein" evidence="11">
    <location>
        <begin position="19"/>
        <end position="276"/>
    </location>
</feature>
<keyword evidence="10" id="KW-0325">Glycoprotein</keyword>
<proteinExistence type="inferred from homology"/>
<accession>A0A401RFM2</accession>
<organism evidence="13 14">
    <name type="scientific">Chiloscyllium punctatum</name>
    <name type="common">Brownbanded bambooshark</name>
    <name type="synonym">Hemiscyllium punctatum</name>
    <dbReference type="NCBI Taxonomy" id="137246"/>
    <lineage>
        <taxon>Eukaryota</taxon>
        <taxon>Metazoa</taxon>
        <taxon>Chordata</taxon>
        <taxon>Craniata</taxon>
        <taxon>Vertebrata</taxon>
        <taxon>Chondrichthyes</taxon>
        <taxon>Elasmobranchii</taxon>
        <taxon>Galeomorphii</taxon>
        <taxon>Galeoidea</taxon>
        <taxon>Orectolobiformes</taxon>
        <taxon>Hemiscylliidae</taxon>
        <taxon>Chiloscyllium</taxon>
    </lineage>
</organism>
<dbReference type="SMART" id="SM00409">
    <property type="entry name" value="IG"/>
    <property type="match status" value="1"/>
</dbReference>